<dbReference type="Proteomes" id="UP000805649">
    <property type="component" value="Unassembled WGS sequence"/>
</dbReference>
<dbReference type="EMBL" id="VUJX02000002">
    <property type="protein sequence ID" value="KAL0940912.1"/>
    <property type="molecule type" value="Genomic_DNA"/>
</dbReference>
<proteinExistence type="predicted"/>
<gene>
    <name evidence="1" type="ORF">CTRU02_203675</name>
</gene>
<organism evidence="1 2">
    <name type="scientific">Colletotrichum truncatum</name>
    <name type="common">Anthracnose fungus</name>
    <name type="synonym">Colletotrichum capsici</name>
    <dbReference type="NCBI Taxonomy" id="5467"/>
    <lineage>
        <taxon>Eukaryota</taxon>
        <taxon>Fungi</taxon>
        <taxon>Dikarya</taxon>
        <taxon>Ascomycota</taxon>
        <taxon>Pezizomycotina</taxon>
        <taxon>Sordariomycetes</taxon>
        <taxon>Hypocreomycetidae</taxon>
        <taxon>Glomerellales</taxon>
        <taxon>Glomerellaceae</taxon>
        <taxon>Colletotrichum</taxon>
        <taxon>Colletotrichum truncatum species complex</taxon>
    </lineage>
</organism>
<protein>
    <submittedName>
        <fullName evidence="1">Mitochondrial inner membrane protein oxa1-1</fullName>
    </submittedName>
</protein>
<evidence type="ECO:0000313" key="2">
    <source>
        <dbReference type="Proteomes" id="UP000805649"/>
    </source>
</evidence>
<sequence length="349" mass="39050">MACLRGARYALAPRWHQPLGYSVNPLHTSLRPCLAGSAQRFTQPRLSSRNFHISAFADGCVQSVQNALLHMHIEGIPWHLAIPMLAVSVALVRFPLQAYSGKVIERQSEAAPVINSWRYVVSLGKLQKALRLARERKRILAERKAQDWKTWTPMLGVPFWLVNSEAIRRLCGANGGIFSLLTGNYKETTVSDQTAASSSAVDAVANGVQSVGPSLDLGVYNDAGQLLLDLAAPDPYFILPATLCFTMAYTFWPRTPEMRKLVFDLADSNTAFLPTSTKWRVRLSRATLLMSFAIPVICIQLPSGLFLYWITSMWATQGLNKLTTPEKKIKENAIRPCRKHEEWILRRTV</sequence>
<reference evidence="1 2" key="1">
    <citation type="journal article" date="2020" name="Phytopathology">
        <title>Genome Sequence Resources of Colletotrichum truncatum, C. plurivorum, C. musicola, and C. sojae: Four Species Pathogenic to Soybean (Glycine max).</title>
        <authorList>
            <person name="Rogerio F."/>
            <person name="Boufleur T.R."/>
            <person name="Ciampi-Guillardi M."/>
            <person name="Sukno S.A."/>
            <person name="Thon M.R."/>
            <person name="Massola Junior N.S."/>
            <person name="Baroncelli R."/>
        </authorList>
    </citation>
    <scope>NUCLEOTIDE SEQUENCE [LARGE SCALE GENOMIC DNA]</scope>
    <source>
        <strain evidence="1 2">CMES1059</strain>
    </source>
</reference>
<name>A0ACC3Z9X9_COLTU</name>
<keyword evidence="2" id="KW-1185">Reference proteome</keyword>
<evidence type="ECO:0000313" key="1">
    <source>
        <dbReference type="EMBL" id="KAL0940912.1"/>
    </source>
</evidence>
<accession>A0ACC3Z9X9</accession>
<comment type="caution">
    <text evidence="1">The sequence shown here is derived from an EMBL/GenBank/DDBJ whole genome shotgun (WGS) entry which is preliminary data.</text>
</comment>